<proteinExistence type="predicted"/>
<organism evidence="2 3">
    <name type="scientific">Rhipicephalus sanguineus</name>
    <name type="common">Brown dog tick</name>
    <name type="synonym">Ixodes sanguineus</name>
    <dbReference type="NCBI Taxonomy" id="34632"/>
    <lineage>
        <taxon>Eukaryota</taxon>
        <taxon>Metazoa</taxon>
        <taxon>Ecdysozoa</taxon>
        <taxon>Arthropoda</taxon>
        <taxon>Chelicerata</taxon>
        <taxon>Arachnida</taxon>
        <taxon>Acari</taxon>
        <taxon>Parasitiformes</taxon>
        <taxon>Ixodida</taxon>
        <taxon>Ixodoidea</taxon>
        <taxon>Ixodidae</taxon>
        <taxon>Rhipicephalinae</taxon>
        <taxon>Rhipicephalus</taxon>
        <taxon>Rhipicephalus</taxon>
    </lineage>
</organism>
<reference evidence="2" key="1">
    <citation type="journal article" date="2020" name="Cell">
        <title>Large-Scale Comparative Analyses of Tick Genomes Elucidate Their Genetic Diversity and Vector Capacities.</title>
        <authorList>
            <consortium name="Tick Genome and Microbiome Consortium (TIGMIC)"/>
            <person name="Jia N."/>
            <person name="Wang J."/>
            <person name="Shi W."/>
            <person name="Du L."/>
            <person name="Sun Y."/>
            <person name="Zhan W."/>
            <person name="Jiang J.F."/>
            <person name="Wang Q."/>
            <person name="Zhang B."/>
            <person name="Ji P."/>
            <person name="Bell-Sakyi L."/>
            <person name="Cui X.M."/>
            <person name="Yuan T.T."/>
            <person name="Jiang B.G."/>
            <person name="Yang W.F."/>
            <person name="Lam T.T."/>
            <person name="Chang Q.C."/>
            <person name="Ding S.J."/>
            <person name="Wang X.J."/>
            <person name="Zhu J.G."/>
            <person name="Ruan X.D."/>
            <person name="Zhao L."/>
            <person name="Wei J.T."/>
            <person name="Ye R.Z."/>
            <person name="Que T.C."/>
            <person name="Du C.H."/>
            <person name="Zhou Y.H."/>
            <person name="Cheng J.X."/>
            <person name="Dai P.F."/>
            <person name="Guo W.B."/>
            <person name="Han X.H."/>
            <person name="Huang E.J."/>
            <person name="Li L.F."/>
            <person name="Wei W."/>
            <person name="Gao Y.C."/>
            <person name="Liu J.Z."/>
            <person name="Shao H.Z."/>
            <person name="Wang X."/>
            <person name="Wang C.C."/>
            <person name="Yang T.C."/>
            <person name="Huo Q.B."/>
            <person name="Li W."/>
            <person name="Chen H.Y."/>
            <person name="Chen S.E."/>
            <person name="Zhou L.G."/>
            <person name="Ni X.B."/>
            <person name="Tian J.H."/>
            <person name="Sheng Y."/>
            <person name="Liu T."/>
            <person name="Pan Y.S."/>
            <person name="Xia L.Y."/>
            <person name="Li J."/>
            <person name="Zhao F."/>
            <person name="Cao W.C."/>
        </authorList>
    </citation>
    <scope>NUCLEOTIDE SEQUENCE</scope>
    <source>
        <strain evidence="2">Rsan-2018</strain>
    </source>
</reference>
<evidence type="ECO:0000313" key="3">
    <source>
        <dbReference type="Proteomes" id="UP000821837"/>
    </source>
</evidence>
<accession>A0A9D4PZ00</accession>
<evidence type="ECO:0000313" key="2">
    <source>
        <dbReference type="EMBL" id="KAH7961508.1"/>
    </source>
</evidence>
<reference evidence="2" key="2">
    <citation type="submission" date="2021-09" db="EMBL/GenBank/DDBJ databases">
        <authorList>
            <person name="Jia N."/>
            <person name="Wang J."/>
            <person name="Shi W."/>
            <person name="Du L."/>
            <person name="Sun Y."/>
            <person name="Zhan W."/>
            <person name="Jiang J."/>
            <person name="Wang Q."/>
            <person name="Zhang B."/>
            <person name="Ji P."/>
            <person name="Sakyi L.B."/>
            <person name="Cui X."/>
            <person name="Yuan T."/>
            <person name="Jiang B."/>
            <person name="Yang W."/>
            <person name="Lam T.T.-Y."/>
            <person name="Chang Q."/>
            <person name="Ding S."/>
            <person name="Wang X."/>
            <person name="Zhu J."/>
            <person name="Ruan X."/>
            <person name="Zhao L."/>
            <person name="Wei J."/>
            <person name="Que T."/>
            <person name="Du C."/>
            <person name="Cheng J."/>
            <person name="Dai P."/>
            <person name="Han X."/>
            <person name="Huang E."/>
            <person name="Gao Y."/>
            <person name="Liu J."/>
            <person name="Shao H."/>
            <person name="Ye R."/>
            <person name="Li L."/>
            <person name="Wei W."/>
            <person name="Wang X."/>
            <person name="Wang C."/>
            <person name="Huo Q."/>
            <person name="Li W."/>
            <person name="Guo W."/>
            <person name="Chen H."/>
            <person name="Chen S."/>
            <person name="Zhou L."/>
            <person name="Zhou L."/>
            <person name="Ni X."/>
            <person name="Tian J."/>
            <person name="Zhou Y."/>
            <person name="Sheng Y."/>
            <person name="Liu T."/>
            <person name="Pan Y."/>
            <person name="Xia L."/>
            <person name="Li J."/>
            <person name="Zhao F."/>
            <person name="Cao W."/>
        </authorList>
    </citation>
    <scope>NUCLEOTIDE SEQUENCE</scope>
    <source>
        <strain evidence="2">Rsan-2018</strain>
        <tissue evidence="2">Larvae</tissue>
    </source>
</reference>
<evidence type="ECO:0000256" key="1">
    <source>
        <dbReference type="SAM" id="Coils"/>
    </source>
</evidence>
<sequence>MRELAKAHAEQLARAEESIADLVRQLKALPPDDARKEQLAAQLRQQQQALREMRDKFRDQLLCVLTHDAANNGTLADDKVRRVRPISAWRSGRSTGPTLKRLSCCNALERFHRLQESTLLKPKSTRLQNGDRVKLTAGLSRQIQRAFAPAQLNYGACVRRIVVYLVPHYAATDVLEN</sequence>
<dbReference type="VEuPathDB" id="VectorBase:RSAN_031808"/>
<name>A0A9D4PZ00_RHISA</name>
<dbReference type="AlphaFoldDB" id="A0A9D4PZ00"/>
<gene>
    <name evidence="2" type="ORF">HPB52_009461</name>
</gene>
<protein>
    <submittedName>
        <fullName evidence="2">Uncharacterized protein</fullName>
    </submittedName>
</protein>
<keyword evidence="3" id="KW-1185">Reference proteome</keyword>
<dbReference type="EMBL" id="JABSTV010001249">
    <property type="protein sequence ID" value="KAH7961508.1"/>
    <property type="molecule type" value="Genomic_DNA"/>
</dbReference>
<dbReference type="Proteomes" id="UP000821837">
    <property type="component" value="Chromosome 3"/>
</dbReference>
<comment type="caution">
    <text evidence="2">The sequence shown here is derived from an EMBL/GenBank/DDBJ whole genome shotgun (WGS) entry which is preliminary data.</text>
</comment>
<feature type="coiled-coil region" evidence="1">
    <location>
        <begin position="5"/>
        <end position="60"/>
    </location>
</feature>
<keyword evidence="1" id="KW-0175">Coiled coil</keyword>